<evidence type="ECO:0000313" key="4">
    <source>
        <dbReference type="Proteomes" id="UP001301769"/>
    </source>
</evidence>
<feature type="compositionally biased region" description="Polar residues" evidence="1">
    <location>
        <begin position="13"/>
        <end position="33"/>
    </location>
</feature>
<accession>A0AAN6Y7X1</accession>
<evidence type="ECO:0000259" key="2">
    <source>
        <dbReference type="Pfam" id="PF05183"/>
    </source>
</evidence>
<dbReference type="InterPro" id="IPR057596">
    <property type="entry name" value="RDRP_core"/>
</dbReference>
<dbReference type="GO" id="GO:0003723">
    <property type="term" value="F:RNA binding"/>
    <property type="evidence" value="ECO:0007669"/>
    <property type="project" value="UniProtKB-KW"/>
</dbReference>
<dbReference type="Proteomes" id="UP001301769">
    <property type="component" value="Unassembled WGS sequence"/>
</dbReference>
<sequence>MATLPRWIGETPPTASLASTTQNRSRPQPTARASQRPPARGQQYSIRANETVALARQRPTRPPTGNVVVPAGWASWRSILVTIRGLPRFATPLHVRNNFYRCGNIIYIDVDDDRRNSQRMARFRFEPPPKDITPFCGFCDVDIDGRTHRVRIDYTAVTDDGNFTTPLGNACPPFEVINPARVRFGVLIEPTKFLALKEVTSLAAQNPVKLVVDFRKRKFMLDFPLRLAPTSVKTYRVDIKFDAIKDVHQVRWDGGLAVVITVLDSPPVWEKRRDVHNTFLKDRMTWNENEMWQRTTHIGNYPQELRTEPLSTDGDDSQMIDLGRWTTYSIVFDCGSASTWTAIEAHLRDWNIKTQSDSSLTIEFRADRKKADVWAMLDDNISSRAGSLNEELALVGAAGIHTSLRFDVRYQLEVCISHGIINEYSIGADLIEKLIYLTDNPKWRDGKDPDRARLVLEYAADQGKRIWRPMDLFSNDAAMRYFPSTMIIPEYCALMRKVIVTPTKVYFKTPTVETTNRVIRQFKHVRDNFIRLQFTDEVLEGRINGCEGDRLNNIFHRAIRVVSEGIRMGSWHWKFLAFGNSQIRENGAFFFCEPEANEHGVVTRDEIRKWMGSFDHIESIPKYAARVGQCFSTTRLVPGILVPTIVKIPDIERHGYCFTDGVGKISPLLAEMIARDWDLEEVPPAVQFRMGGCKGVLVTWPDIKATEVHIRKSQEKFEAVFNGLEVIKCAQFSCATLNRQTITILSCLGVPDHVFEDMMAAQVSSYNEAMSNKELAVKLLEQCVDENQTTLAIAKMLSNGFMGTHDPFVQTCLQLWRSWSIKSLKEKARLTVSQGAFVLGCVDETGTLQGHSKSIEGQAEIDINKLPQIFITVPKAWEVHEPRNYRVITGLCIVGRNPSLHPGDIRVVNAVDVPALHHLKPGVVAFPKVGDRDIPSMCSGGDLDGDDFFVIWDQNLIPTEWGHPPMNYEAATPAQDRSGEKTKEEVMAYFLVLYMKLNNLPLIAHAHLAQADFEVEGAKHPKCLNLAKLHSTAVDFVKTGIPANWTRSLEPRRWPHFMEKSPKNSYKSMKALGKIYDMVKHEKCELKGDYDHPFDQRILSKFDLGEDLLKKARQLKSQYDIAMRRIMGQLEIGSEFEVWTTFVLSRPRVGTAYKLQEKVGRESAALKQTFRALCVQAVGGSRDYDVLAPFVAAMYRVTWEELRIALLEARQPHIVGPDRMIKPRKITPQSMPLISFPWLFDTVLGNIAGGGDPTQRLHVYPNKMKSVKPLRGEAVTILEDQPEDLRMGITRTDDGQVIHRGEILHLFHHEKDDDAVVGVVEGGGASDVPEQTSPPVSEKEDSIGVWELDPRLTGRSTSGDEDQNVGEASGSVVQNISTPEVKATTLPPPDDVEELISFYTPSPKKQVVKTEEGGASEDDANTLVEEYLDVGPGGDQAMRVAELDEKPEIVSPLLAVPALEPAEVEVPLSEEGDDADLGSDFEPEGGYEEVVIEKEMSALERLAKVLGE</sequence>
<proteinExistence type="predicted"/>
<dbReference type="EMBL" id="MU858099">
    <property type="protein sequence ID" value="KAK4214094.1"/>
    <property type="molecule type" value="Genomic_DNA"/>
</dbReference>
<gene>
    <name evidence="3" type="ORF">QBC37DRAFT_160400</name>
</gene>
<dbReference type="GO" id="GO:0031380">
    <property type="term" value="C:nuclear RNA-directed RNA polymerase complex"/>
    <property type="evidence" value="ECO:0007669"/>
    <property type="project" value="TreeGrafter"/>
</dbReference>
<dbReference type="PANTHER" id="PTHR23079">
    <property type="entry name" value="RNA-DEPENDENT RNA POLYMERASE"/>
    <property type="match status" value="1"/>
</dbReference>
<organism evidence="3 4">
    <name type="scientific">Rhypophila decipiens</name>
    <dbReference type="NCBI Taxonomy" id="261697"/>
    <lineage>
        <taxon>Eukaryota</taxon>
        <taxon>Fungi</taxon>
        <taxon>Dikarya</taxon>
        <taxon>Ascomycota</taxon>
        <taxon>Pezizomycotina</taxon>
        <taxon>Sordariomycetes</taxon>
        <taxon>Sordariomycetidae</taxon>
        <taxon>Sordariales</taxon>
        <taxon>Naviculisporaceae</taxon>
        <taxon>Rhypophila</taxon>
    </lineage>
</organism>
<dbReference type="GO" id="GO:0030422">
    <property type="term" value="P:siRNA processing"/>
    <property type="evidence" value="ECO:0007669"/>
    <property type="project" value="TreeGrafter"/>
</dbReference>
<evidence type="ECO:0000313" key="3">
    <source>
        <dbReference type="EMBL" id="KAK4214094.1"/>
    </source>
</evidence>
<feature type="region of interest" description="Disordered" evidence="1">
    <location>
        <begin position="1"/>
        <end position="45"/>
    </location>
</feature>
<name>A0AAN6Y7X1_9PEZI</name>
<evidence type="ECO:0000256" key="1">
    <source>
        <dbReference type="SAM" id="MobiDB-lite"/>
    </source>
</evidence>
<feature type="region of interest" description="Disordered" evidence="1">
    <location>
        <begin position="1321"/>
        <end position="1341"/>
    </location>
</feature>
<dbReference type="GO" id="GO:0003968">
    <property type="term" value="F:RNA-directed RNA polymerase activity"/>
    <property type="evidence" value="ECO:0007669"/>
    <property type="project" value="UniProtKB-KW"/>
</dbReference>
<dbReference type="Pfam" id="PF05183">
    <property type="entry name" value="RdRP"/>
    <property type="match status" value="1"/>
</dbReference>
<comment type="caution">
    <text evidence="3">The sequence shown here is derived from an EMBL/GenBank/DDBJ whole genome shotgun (WGS) entry which is preliminary data.</text>
</comment>
<reference evidence="3" key="2">
    <citation type="submission" date="2023-05" db="EMBL/GenBank/DDBJ databases">
        <authorList>
            <consortium name="Lawrence Berkeley National Laboratory"/>
            <person name="Steindorff A."/>
            <person name="Hensen N."/>
            <person name="Bonometti L."/>
            <person name="Westerberg I."/>
            <person name="Brannstrom I.O."/>
            <person name="Guillou S."/>
            <person name="Cros-Aarteil S."/>
            <person name="Calhoun S."/>
            <person name="Haridas S."/>
            <person name="Kuo A."/>
            <person name="Mondo S."/>
            <person name="Pangilinan J."/>
            <person name="Riley R."/>
            <person name="Labutti K."/>
            <person name="Andreopoulos B."/>
            <person name="Lipzen A."/>
            <person name="Chen C."/>
            <person name="Yanf M."/>
            <person name="Daum C."/>
            <person name="Ng V."/>
            <person name="Clum A."/>
            <person name="Ohm R."/>
            <person name="Martin F."/>
            <person name="Silar P."/>
            <person name="Natvig D."/>
            <person name="Lalanne C."/>
            <person name="Gautier V."/>
            <person name="Ament-Velasquez S.L."/>
            <person name="Kruys A."/>
            <person name="Hutchinson M.I."/>
            <person name="Powell A.J."/>
            <person name="Barry K."/>
            <person name="Miller A.N."/>
            <person name="Grigoriev I.V."/>
            <person name="Debuchy R."/>
            <person name="Gladieux P."/>
            <person name="Thoren M.H."/>
            <person name="Johannesson H."/>
        </authorList>
    </citation>
    <scope>NUCLEOTIDE SEQUENCE</scope>
    <source>
        <strain evidence="3">PSN293</strain>
    </source>
</reference>
<feature type="domain" description="RDRP core" evidence="2">
    <location>
        <begin position="500"/>
        <end position="1079"/>
    </location>
</feature>
<reference evidence="3" key="1">
    <citation type="journal article" date="2023" name="Mol. Phylogenet. Evol.">
        <title>Genome-scale phylogeny and comparative genomics of the fungal order Sordariales.</title>
        <authorList>
            <person name="Hensen N."/>
            <person name="Bonometti L."/>
            <person name="Westerberg I."/>
            <person name="Brannstrom I.O."/>
            <person name="Guillou S."/>
            <person name="Cros-Aarteil S."/>
            <person name="Calhoun S."/>
            <person name="Haridas S."/>
            <person name="Kuo A."/>
            <person name="Mondo S."/>
            <person name="Pangilinan J."/>
            <person name="Riley R."/>
            <person name="LaButti K."/>
            <person name="Andreopoulos B."/>
            <person name="Lipzen A."/>
            <person name="Chen C."/>
            <person name="Yan M."/>
            <person name="Daum C."/>
            <person name="Ng V."/>
            <person name="Clum A."/>
            <person name="Steindorff A."/>
            <person name="Ohm R.A."/>
            <person name="Martin F."/>
            <person name="Silar P."/>
            <person name="Natvig D.O."/>
            <person name="Lalanne C."/>
            <person name="Gautier V."/>
            <person name="Ament-Velasquez S.L."/>
            <person name="Kruys A."/>
            <person name="Hutchinson M.I."/>
            <person name="Powell A.J."/>
            <person name="Barry K."/>
            <person name="Miller A.N."/>
            <person name="Grigoriev I.V."/>
            <person name="Debuchy R."/>
            <person name="Gladieux P."/>
            <person name="Hiltunen Thoren M."/>
            <person name="Johannesson H."/>
        </authorList>
    </citation>
    <scope>NUCLEOTIDE SEQUENCE</scope>
    <source>
        <strain evidence="3">PSN293</strain>
    </source>
</reference>
<protein>
    <submittedName>
        <fullName evidence="3">RNA dependent RNA polymerase-domain-containing protein</fullName>
    </submittedName>
</protein>
<dbReference type="InterPro" id="IPR007855">
    <property type="entry name" value="RDRP"/>
</dbReference>
<keyword evidence="4" id="KW-1185">Reference proteome</keyword>
<dbReference type="PANTHER" id="PTHR23079:SF55">
    <property type="entry name" value="RNA-DIRECTED RNA POLYMERASE"/>
    <property type="match status" value="1"/>
</dbReference>